<proteinExistence type="predicted"/>
<comment type="caution">
    <text evidence="1">The sequence shown here is derived from an EMBL/GenBank/DDBJ whole genome shotgun (WGS) entry which is preliminary data.</text>
</comment>
<dbReference type="AlphaFoldDB" id="A0A4Z2H0N4"/>
<dbReference type="EMBL" id="SRLO01000374">
    <property type="protein sequence ID" value="TNN58633.1"/>
    <property type="molecule type" value="Genomic_DNA"/>
</dbReference>
<accession>A0A4Z2H0N4</accession>
<dbReference type="Proteomes" id="UP000314294">
    <property type="component" value="Unassembled WGS sequence"/>
</dbReference>
<organism evidence="1 2">
    <name type="scientific">Liparis tanakae</name>
    <name type="common">Tanaka's snailfish</name>
    <dbReference type="NCBI Taxonomy" id="230148"/>
    <lineage>
        <taxon>Eukaryota</taxon>
        <taxon>Metazoa</taxon>
        <taxon>Chordata</taxon>
        <taxon>Craniata</taxon>
        <taxon>Vertebrata</taxon>
        <taxon>Euteleostomi</taxon>
        <taxon>Actinopterygii</taxon>
        <taxon>Neopterygii</taxon>
        <taxon>Teleostei</taxon>
        <taxon>Neoteleostei</taxon>
        <taxon>Acanthomorphata</taxon>
        <taxon>Eupercaria</taxon>
        <taxon>Perciformes</taxon>
        <taxon>Cottioidei</taxon>
        <taxon>Cottales</taxon>
        <taxon>Liparidae</taxon>
        <taxon>Liparis</taxon>
    </lineage>
</organism>
<reference evidence="1 2" key="1">
    <citation type="submission" date="2019-03" db="EMBL/GenBank/DDBJ databases">
        <title>First draft genome of Liparis tanakae, snailfish: a comprehensive survey of snailfish specific genes.</title>
        <authorList>
            <person name="Kim W."/>
            <person name="Song I."/>
            <person name="Jeong J.-H."/>
            <person name="Kim D."/>
            <person name="Kim S."/>
            <person name="Ryu S."/>
            <person name="Song J.Y."/>
            <person name="Lee S.K."/>
        </authorList>
    </citation>
    <scope>NUCLEOTIDE SEQUENCE [LARGE SCALE GENOMIC DNA]</scope>
    <source>
        <tissue evidence="1">Muscle</tissue>
    </source>
</reference>
<name>A0A4Z2H0N4_9TELE</name>
<protein>
    <submittedName>
        <fullName evidence="1">Uncharacterized protein</fullName>
    </submittedName>
</protein>
<evidence type="ECO:0000313" key="2">
    <source>
        <dbReference type="Proteomes" id="UP000314294"/>
    </source>
</evidence>
<gene>
    <name evidence="1" type="ORF">EYF80_031136</name>
</gene>
<evidence type="ECO:0000313" key="1">
    <source>
        <dbReference type="EMBL" id="TNN58633.1"/>
    </source>
</evidence>
<keyword evidence="2" id="KW-1185">Reference proteome</keyword>
<sequence length="143" mass="15730">MKTSVCPLGEFDIAFKPRRRQPSDTSGEYTVHEGNGEVKNDWRINLNTATKEDLMFISLEGPAEEDAAAAAWVGSAVTIVPQWEESQAAQHKTLRDKAAGQTSNCSDDRRLIANVLLPLVLICCTTFRQQEVTSSRAQPGLKP</sequence>